<gene>
    <name evidence="1" type="ORF">GCM10011378_40740</name>
</gene>
<dbReference type="RefSeq" id="WP_188559705.1">
    <property type="nucleotide sequence ID" value="NZ_BMGS01000016.1"/>
</dbReference>
<dbReference type="Proteomes" id="UP000601361">
    <property type="component" value="Unassembled WGS sequence"/>
</dbReference>
<evidence type="ECO:0000313" key="1">
    <source>
        <dbReference type="EMBL" id="GGG60562.1"/>
    </source>
</evidence>
<evidence type="ECO:0000313" key="2">
    <source>
        <dbReference type="Proteomes" id="UP000601361"/>
    </source>
</evidence>
<sequence length="77" mass="8721">MTSKELAAEAKTRLAELLPDASVAALDLYENGRNHYRLRLLGDDITKEVCVIAYTTEDVLKRFVRAVKKRVSELNNN</sequence>
<reference evidence="2" key="1">
    <citation type="journal article" date="2019" name="Int. J. Syst. Evol. Microbiol.">
        <title>The Global Catalogue of Microorganisms (GCM) 10K type strain sequencing project: providing services to taxonomists for standard genome sequencing and annotation.</title>
        <authorList>
            <consortium name="The Broad Institute Genomics Platform"/>
            <consortium name="The Broad Institute Genome Sequencing Center for Infectious Disease"/>
            <person name="Wu L."/>
            <person name="Ma J."/>
        </authorList>
    </citation>
    <scope>NUCLEOTIDE SEQUENCE [LARGE SCALE GENOMIC DNA]</scope>
    <source>
        <strain evidence="2">CGMCC 1.12990</strain>
    </source>
</reference>
<proteinExistence type="predicted"/>
<organism evidence="1 2">
    <name type="scientific">Hymenobacter glacieicola</name>
    <dbReference type="NCBI Taxonomy" id="1562124"/>
    <lineage>
        <taxon>Bacteria</taxon>
        <taxon>Pseudomonadati</taxon>
        <taxon>Bacteroidota</taxon>
        <taxon>Cytophagia</taxon>
        <taxon>Cytophagales</taxon>
        <taxon>Hymenobacteraceae</taxon>
        <taxon>Hymenobacter</taxon>
    </lineage>
</organism>
<comment type="caution">
    <text evidence="1">The sequence shown here is derived from an EMBL/GenBank/DDBJ whole genome shotgun (WGS) entry which is preliminary data.</text>
</comment>
<name>A0ABQ1X9J3_9BACT</name>
<accession>A0ABQ1X9J3</accession>
<protein>
    <submittedName>
        <fullName evidence="1">Uncharacterized protein</fullName>
    </submittedName>
</protein>
<keyword evidence="2" id="KW-1185">Reference proteome</keyword>
<dbReference type="EMBL" id="BMGS01000016">
    <property type="protein sequence ID" value="GGG60562.1"/>
    <property type="molecule type" value="Genomic_DNA"/>
</dbReference>